<keyword evidence="1" id="KW-1133">Transmembrane helix</keyword>
<feature type="transmembrane region" description="Helical" evidence="1">
    <location>
        <begin position="400"/>
        <end position="422"/>
    </location>
</feature>
<dbReference type="PROSITE" id="PS51257">
    <property type="entry name" value="PROKAR_LIPOPROTEIN"/>
    <property type="match status" value="1"/>
</dbReference>
<accession>A0ABW4AGA8</accession>
<proteinExistence type="predicted"/>
<evidence type="ECO:0000313" key="2">
    <source>
        <dbReference type="EMBL" id="MFD1369811.1"/>
    </source>
</evidence>
<comment type="caution">
    <text evidence="2">The sequence shown here is derived from an EMBL/GenBank/DDBJ whole genome shotgun (WGS) entry which is preliminary data.</text>
</comment>
<dbReference type="EMBL" id="JBHTMK010000040">
    <property type="protein sequence ID" value="MFD1369811.1"/>
    <property type="molecule type" value="Genomic_DNA"/>
</dbReference>
<gene>
    <name evidence="2" type="ORF">ACFQ5G_31110</name>
</gene>
<name>A0ABW4AGA8_9ACTN</name>
<evidence type="ECO:0000256" key="1">
    <source>
        <dbReference type="SAM" id="Phobius"/>
    </source>
</evidence>
<keyword evidence="1" id="KW-0812">Transmembrane</keyword>
<dbReference type="RefSeq" id="WP_317792038.1">
    <property type="nucleotide sequence ID" value="NZ_AP028461.1"/>
</dbReference>
<dbReference type="InterPro" id="IPR011042">
    <property type="entry name" value="6-blade_b-propeller_TolB-like"/>
</dbReference>
<organism evidence="2 3">
    <name type="scientific">Actinoplanes sichuanensis</name>
    <dbReference type="NCBI Taxonomy" id="512349"/>
    <lineage>
        <taxon>Bacteria</taxon>
        <taxon>Bacillati</taxon>
        <taxon>Actinomycetota</taxon>
        <taxon>Actinomycetes</taxon>
        <taxon>Micromonosporales</taxon>
        <taxon>Micromonosporaceae</taxon>
        <taxon>Actinoplanes</taxon>
    </lineage>
</organism>
<dbReference type="Proteomes" id="UP001597183">
    <property type="component" value="Unassembled WGS sequence"/>
</dbReference>
<keyword evidence="1" id="KW-0472">Membrane</keyword>
<evidence type="ECO:0008006" key="4">
    <source>
        <dbReference type="Google" id="ProtNLM"/>
    </source>
</evidence>
<dbReference type="SUPFAM" id="SSF82171">
    <property type="entry name" value="DPP6 N-terminal domain-like"/>
    <property type="match status" value="1"/>
</dbReference>
<reference evidence="3" key="1">
    <citation type="journal article" date="2019" name="Int. J. Syst. Evol. Microbiol.">
        <title>The Global Catalogue of Microorganisms (GCM) 10K type strain sequencing project: providing services to taxonomists for standard genome sequencing and annotation.</title>
        <authorList>
            <consortium name="The Broad Institute Genomics Platform"/>
            <consortium name="The Broad Institute Genome Sequencing Center for Infectious Disease"/>
            <person name="Wu L."/>
            <person name="Ma J."/>
        </authorList>
    </citation>
    <scope>NUCLEOTIDE SEQUENCE [LARGE SCALE GENOMIC DNA]</scope>
    <source>
        <strain evidence="3">CCM 7526</strain>
    </source>
</reference>
<keyword evidence="3" id="KW-1185">Reference proteome</keyword>
<protein>
    <recommendedName>
        <fullName evidence="4">WD40-like Beta Propeller Repeat</fullName>
    </recommendedName>
</protein>
<dbReference type="Gene3D" id="2.120.10.30">
    <property type="entry name" value="TolB, C-terminal domain"/>
    <property type="match status" value="1"/>
</dbReference>
<evidence type="ECO:0000313" key="3">
    <source>
        <dbReference type="Proteomes" id="UP001597183"/>
    </source>
</evidence>
<sequence>MRSGELPAWTGRVAKTSALTAVLSVLLACLGFRSAALEWHPFGGSATAEEQDVGTLPARIGAPSPWTADAAEAPIGSASVLYTSNTWFTDGSSWLSGLVARSDDTYRVAEWGGTAGMASVLSPDGTRLASQNGIADLATGRNTGWGDRWGEAAVEPQAWSPDGGTIALLVGDWLDPGVNNDTSRLYLFDVATGTPQEIAELGRVGALSGWTAAFSPDGARLAYQNGDRLSILTRADGTTADVPLPAGARLAGKGAWSRDGRNLLVVSGAGCDCGEHRIRWTVSTISASDGTAAGVPYTRDGVYALRVVGWWPSGQPVAVEYTPIEGITANTLDKAGTQYDLTSSDGIESARLINLGTGTTLMDGDTLGLAGDVESIDVADAVLARGDIRPGSAPLFDIEGIFLTLVGILALSLLVLLFLGTWRLAAGLMRRR</sequence>